<keyword evidence="3" id="KW-1185">Reference proteome</keyword>
<dbReference type="RefSeq" id="WP_132878182.1">
    <property type="nucleotide sequence ID" value="NZ_SLXQ01000007.1"/>
</dbReference>
<name>A0A4R2QMZ4_9PSEU</name>
<evidence type="ECO:0000259" key="1">
    <source>
        <dbReference type="Pfam" id="PF07969"/>
    </source>
</evidence>
<dbReference type="EMBL" id="SLXQ01000007">
    <property type="protein sequence ID" value="TCP50950.1"/>
    <property type="molecule type" value="Genomic_DNA"/>
</dbReference>
<organism evidence="2 3">
    <name type="scientific">Tamaricihabitans halophyticus</name>
    <dbReference type="NCBI Taxonomy" id="1262583"/>
    <lineage>
        <taxon>Bacteria</taxon>
        <taxon>Bacillati</taxon>
        <taxon>Actinomycetota</taxon>
        <taxon>Actinomycetes</taxon>
        <taxon>Pseudonocardiales</taxon>
        <taxon>Pseudonocardiaceae</taxon>
        <taxon>Tamaricihabitans</taxon>
    </lineage>
</organism>
<dbReference type="Gene3D" id="3.20.20.140">
    <property type="entry name" value="Metal-dependent hydrolases"/>
    <property type="match status" value="1"/>
</dbReference>
<dbReference type="Proteomes" id="UP000294911">
    <property type="component" value="Unassembled WGS sequence"/>
</dbReference>
<dbReference type="Pfam" id="PF07969">
    <property type="entry name" value="Amidohydro_3"/>
    <property type="match status" value="1"/>
</dbReference>
<dbReference type="SUPFAM" id="SSF51556">
    <property type="entry name" value="Metallo-dependent hydrolases"/>
    <property type="match status" value="1"/>
</dbReference>
<dbReference type="SUPFAM" id="SSF51338">
    <property type="entry name" value="Composite domain of metallo-dependent hydrolases"/>
    <property type="match status" value="1"/>
</dbReference>
<evidence type="ECO:0000313" key="2">
    <source>
        <dbReference type="EMBL" id="TCP50950.1"/>
    </source>
</evidence>
<dbReference type="AlphaFoldDB" id="A0A4R2QMZ4"/>
<sequence length="537" mass="56136">MNTTAKTTLLLGGRIYTAHAPDATALAITGDTIVWLGQDAPARALYADADEVITLNGAFVAPSFVDAHVHATTAGLALHGLDLSQTTSLTECLDTIRRYAQCHPDGLVWGHGWQESVWPEGRAPSRTELDAAVGNRPAYLSRIDAHSALASTALLDRAPAARTADGWSDTEPLRKQAHHHLRRAALDALPLAQRDAAQRAFLRHAASVGVTAVHECAGPDISGAADLRALLELAAHGGVPEVVGYWGEAGGLEQARQIGATGVAGDLFVDGALGSRTALLREPYTDDPGNHGARYLDAETIANHLIACTRAGVQAGFHVIGDGAVAETIAGFERAAAVVGTPALASRGHRLEHAEMVDAQQAAALASWGVIASVQPLFDEAWGGTDRLYAQRLGLPRGTRLNPFAQLASAGVPLAFGSDAPVTPAAPWATVRAAVNHRTSGAGLSPRAAFLAHTRGGYRAAGLRDPLVGTLQPGAPANLAIWDAAELVVAAPDMRTQRWSTDPRSGVPGLPPLGPEDELPRCLRTLLRGETIYQEGA</sequence>
<dbReference type="InterPro" id="IPR011059">
    <property type="entry name" value="Metal-dep_hydrolase_composite"/>
</dbReference>
<dbReference type="Gene3D" id="3.10.310.70">
    <property type="match status" value="1"/>
</dbReference>
<dbReference type="InterPro" id="IPR013108">
    <property type="entry name" value="Amidohydro_3"/>
</dbReference>
<dbReference type="PANTHER" id="PTHR22642">
    <property type="entry name" value="IMIDAZOLONEPROPIONASE"/>
    <property type="match status" value="1"/>
</dbReference>
<dbReference type="PANTHER" id="PTHR22642:SF2">
    <property type="entry name" value="PROTEIN LONG AFTER FAR-RED 3"/>
    <property type="match status" value="1"/>
</dbReference>
<protein>
    <recommendedName>
        <fullName evidence="1">Amidohydrolase 3 domain-containing protein</fullName>
    </recommendedName>
</protein>
<proteinExistence type="predicted"/>
<feature type="domain" description="Amidohydrolase 3" evidence="1">
    <location>
        <begin position="51"/>
        <end position="533"/>
    </location>
</feature>
<dbReference type="GO" id="GO:0016810">
    <property type="term" value="F:hydrolase activity, acting on carbon-nitrogen (but not peptide) bonds"/>
    <property type="evidence" value="ECO:0007669"/>
    <property type="project" value="InterPro"/>
</dbReference>
<dbReference type="OrthoDB" id="3238066at2"/>
<dbReference type="CDD" id="cd01300">
    <property type="entry name" value="YtcJ_like"/>
    <property type="match status" value="1"/>
</dbReference>
<dbReference type="InterPro" id="IPR032466">
    <property type="entry name" value="Metal_Hydrolase"/>
</dbReference>
<comment type="caution">
    <text evidence="2">The sequence shown here is derived from an EMBL/GenBank/DDBJ whole genome shotgun (WGS) entry which is preliminary data.</text>
</comment>
<reference evidence="2 3" key="1">
    <citation type="submission" date="2019-03" db="EMBL/GenBank/DDBJ databases">
        <title>Genomic Encyclopedia of Type Strains, Phase IV (KMG-IV): sequencing the most valuable type-strain genomes for metagenomic binning, comparative biology and taxonomic classification.</title>
        <authorList>
            <person name="Goeker M."/>
        </authorList>
    </citation>
    <scope>NUCLEOTIDE SEQUENCE [LARGE SCALE GENOMIC DNA]</scope>
    <source>
        <strain evidence="2 3">DSM 45765</strain>
    </source>
</reference>
<dbReference type="InterPro" id="IPR033932">
    <property type="entry name" value="YtcJ-like"/>
</dbReference>
<evidence type="ECO:0000313" key="3">
    <source>
        <dbReference type="Proteomes" id="UP000294911"/>
    </source>
</evidence>
<dbReference type="Gene3D" id="2.30.40.10">
    <property type="entry name" value="Urease, subunit C, domain 1"/>
    <property type="match status" value="1"/>
</dbReference>
<gene>
    <name evidence="2" type="ORF">EV191_107214</name>
</gene>
<accession>A0A4R2QMZ4</accession>